<organism evidence="2 3">
    <name type="scientific">Akkermansia muciniphila</name>
    <dbReference type="NCBI Taxonomy" id="239935"/>
    <lineage>
        <taxon>Bacteria</taxon>
        <taxon>Pseudomonadati</taxon>
        <taxon>Verrucomicrobiota</taxon>
        <taxon>Verrucomicrobiia</taxon>
        <taxon>Verrucomicrobiales</taxon>
        <taxon>Akkermansiaceae</taxon>
        <taxon>Akkermansia</taxon>
    </lineage>
</organism>
<dbReference type="Gene3D" id="2.40.50.140">
    <property type="entry name" value="Nucleic acid-binding proteins"/>
    <property type="match status" value="1"/>
</dbReference>
<dbReference type="RefSeq" id="WP_102712415.1">
    <property type="nucleotide sequence ID" value="NZ_PJKA01000006.1"/>
</dbReference>
<dbReference type="EMBL" id="PJKA01000006">
    <property type="protein sequence ID" value="PNC18778.1"/>
    <property type="molecule type" value="Genomic_DNA"/>
</dbReference>
<evidence type="ECO:0008006" key="4">
    <source>
        <dbReference type="Google" id="ProtNLM"/>
    </source>
</evidence>
<keyword evidence="1" id="KW-1133">Transmembrane helix</keyword>
<accession>A0A2N8HER9</accession>
<evidence type="ECO:0000313" key="2">
    <source>
        <dbReference type="EMBL" id="PNC18778.1"/>
    </source>
</evidence>
<dbReference type="Proteomes" id="UP000236000">
    <property type="component" value="Unassembled WGS sequence"/>
</dbReference>
<feature type="transmembrane region" description="Helical" evidence="1">
    <location>
        <begin position="41"/>
        <end position="62"/>
    </location>
</feature>
<evidence type="ECO:0000256" key="1">
    <source>
        <dbReference type="SAM" id="Phobius"/>
    </source>
</evidence>
<evidence type="ECO:0000313" key="3">
    <source>
        <dbReference type="Proteomes" id="UP000236000"/>
    </source>
</evidence>
<sequence length="177" mass="18427">MTDYSIFFIIALAATGVGALLFLLSLFGLGEHDLDFDADAGGADVGLLSIKSGIGFFMGFGWGGVLAQGLGWGMGASIAAAFFTGVLMFLIIGISMRFIMSLKSDGTLNYETLKGMHGTVYISIPGRLERGGQVTIAHPSQLLYLPAIQEGEESLPAGTPVEVVAVTAGVVTVKPLH</sequence>
<keyword evidence="1" id="KW-0812">Transmembrane</keyword>
<gene>
    <name evidence="2" type="ORF">CXU22_02990</name>
</gene>
<protein>
    <recommendedName>
        <fullName evidence="4">NfeD-like C-terminal domain-containing protein</fullName>
    </recommendedName>
</protein>
<dbReference type="AlphaFoldDB" id="A0A2N8HER9"/>
<comment type="caution">
    <text evidence="2">The sequence shown here is derived from an EMBL/GenBank/DDBJ whole genome shotgun (WGS) entry which is preliminary data.</text>
</comment>
<proteinExistence type="predicted"/>
<feature type="transmembrane region" description="Helical" evidence="1">
    <location>
        <begin position="74"/>
        <end position="94"/>
    </location>
</feature>
<dbReference type="InterPro" id="IPR012340">
    <property type="entry name" value="NA-bd_OB-fold"/>
</dbReference>
<reference evidence="2 3" key="1">
    <citation type="journal article" date="2017" name="BMC Genomics">
        <title>Genome sequencing of 39 Akkermansia muciniphila isolates reveals its population structure, genomic and functional diverisity, and global distribution in mammalian gut microbiotas.</title>
        <authorList>
            <person name="Guo X."/>
            <person name="Li S."/>
            <person name="Zhang J."/>
            <person name="Wu F."/>
            <person name="Li X."/>
            <person name="Wu D."/>
            <person name="Zhang M."/>
            <person name="Ou Z."/>
            <person name="Jie Z."/>
            <person name="Yan Q."/>
            <person name="Li P."/>
            <person name="Yi J."/>
            <person name="Peng Y."/>
        </authorList>
    </citation>
    <scope>NUCLEOTIDE SEQUENCE [LARGE SCALE GENOMIC DNA]</scope>
    <source>
        <strain evidence="2 3">GP24</strain>
    </source>
</reference>
<dbReference type="OrthoDB" id="200031at2"/>
<feature type="transmembrane region" description="Helical" evidence="1">
    <location>
        <begin position="6"/>
        <end position="29"/>
    </location>
</feature>
<name>A0A2N8HER9_9BACT</name>
<keyword evidence="1" id="KW-0472">Membrane</keyword>